<keyword evidence="2" id="KW-0812">Transmembrane</keyword>
<evidence type="ECO:0000313" key="4">
    <source>
        <dbReference type="Proteomes" id="UP000027195"/>
    </source>
</evidence>
<evidence type="ECO:0000313" key="3">
    <source>
        <dbReference type="EMBL" id="KDQ08467.1"/>
    </source>
</evidence>
<dbReference type="InParanoid" id="A0A067M9D0"/>
<keyword evidence="2" id="KW-0472">Membrane</keyword>
<organism evidence="3 4">
    <name type="scientific">Botryobasidium botryosum (strain FD-172 SS1)</name>
    <dbReference type="NCBI Taxonomy" id="930990"/>
    <lineage>
        <taxon>Eukaryota</taxon>
        <taxon>Fungi</taxon>
        <taxon>Dikarya</taxon>
        <taxon>Basidiomycota</taxon>
        <taxon>Agaricomycotina</taxon>
        <taxon>Agaricomycetes</taxon>
        <taxon>Cantharellales</taxon>
        <taxon>Botryobasidiaceae</taxon>
        <taxon>Botryobasidium</taxon>
    </lineage>
</organism>
<dbReference type="Proteomes" id="UP000027195">
    <property type="component" value="Unassembled WGS sequence"/>
</dbReference>
<feature type="compositionally biased region" description="Basic and acidic residues" evidence="1">
    <location>
        <begin position="584"/>
        <end position="598"/>
    </location>
</feature>
<feature type="transmembrane region" description="Helical" evidence="2">
    <location>
        <begin position="295"/>
        <end position="316"/>
    </location>
</feature>
<feature type="transmembrane region" description="Helical" evidence="2">
    <location>
        <begin position="497"/>
        <end position="518"/>
    </location>
</feature>
<keyword evidence="4" id="KW-1185">Reference proteome</keyword>
<evidence type="ECO:0000256" key="2">
    <source>
        <dbReference type="SAM" id="Phobius"/>
    </source>
</evidence>
<feature type="transmembrane region" description="Helical" evidence="2">
    <location>
        <begin position="358"/>
        <end position="378"/>
    </location>
</feature>
<sequence length="598" mass="65000">MPPMERRARTRSPACPVYAAPEPSQSVPNLPTFGFFPPAAPAWHSARHLPLGTLDQLGRSASPAGRSLFSDQGTLDRPFHERDPPPGWLQHTHPAGWVYFSAPALRFLTDKDIRDPDTYADLLPACTDHAACALPAHIEILFHDAQISFVNHATRLISPALADVLGPGAAELPLQNRLFCHVLYWQHVRQHPSHRRLDKRAEREALAALEWPTIAGLIGNEGYKAAFSREDSAELRSSLLACASGSPAKTVLIAWILESHYQHCVFIDHGQFTHHDFRDNLRPYSSSSPSSSSQFSFSLSAILYKILTTTIILLLFGTPENYLAHLDELSAKPAWSDVRSGTLWRTYVQKLVKEWSDFNLVATVLLSATVAFLAVPGIDRITRIAALISVLCALGSIAIGLYLVWRHQTQTKYDAECNYLENIHTSFGTLPIAILLSLPLALLIWAILSFSISIITYTLFGFAQSISGEQEPLTTWGGGGGEGGGGGGGGVSGAGTWVVMGVGGVIAGAVGVALWAFWDVWRFPVAGRRVPARRGGWLWFLGAKTGGEVGGKDGDGVKSESQGESESEVEIVVEKGALSEDGEFGEKEKQKQKERVVG</sequence>
<accession>A0A067M9D0</accession>
<dbReference type="HOGENOM" id="CLU_030728_0_0_1"/>
<feature type="transmembrane region" description="Helical" evidence="2">
    <location>
        <begin position="432"/>
        <end position="460"/>
    </location>
</feature>
<gene>
    <name evidence="3" type="ORF">BOTBODRAFT_191740</name>
</gene>
<protein>
    <recommendedName>
        <fullName evidence="5">WW domain-containing protein</fullName>
    </recommendedName>
</protein>
<dbReference type="AlphaFoldDB" id="A0A067M9D0"/>
<dbReference type="EMBL" id="KL198090">
    <property type="protein sequence ID" value="KDQ08467.1"/>
    <property type="molecule type" value="Genomic_DNA"/>
</dbReference>
<proteinExistence type="predicted"/>
<feature type="region of interest" description="Disordered" evidence="1">
    <location>
        <begin position="549"/>
        <end position="598"/>
    </location>
</feature>
<evidence type="ECO:0000256" key="1">
    <source>
        <dbReference type="SAM" id="MobiDB-lite"/>
    </source>
</evidence>
<feature type="transmembrane region" description="Helical" evidence="2">
    <location>
        <begin position="384"/>
        <end position="405"/>
    </location>
</feature>
<keyword evidence="2" id="KW-1133">Transmembrane helix</keyword>
<reference evidence="4" key="1">
    <citation type="journal article" date="2014" name="Proc. Natl. Acad. Sci. U.S.A.">
        <title>Extensive sampling of basidiomycete genomes demonstrates inadequacy of the white-rot/brown-rot paradigm for wood decay fungi.</title>
        <authorList>
            <person name="Riley R."/>
            <person name="Salamov A.A."/>
            <person name="Brown D.W."/>
            <person name="Nagy L.G."/>
            <person name="Floudas D."/>
            <person name="Held B.W."/>
            <person name="Levasseur A."/>
            <person name="Lombard V."/>
            <person name="Morin E."/>
            <person name="Otillar R."/>
            <person name="Lindquist E.A."/>
            <person name="Sun H."/>
            <person name="LaButti K.M."/>
            <person name="Schmutz J."/>
            <person name="Jabbour D."/>
            <person name="Luo H."/>
            <person name="Baker S.E."/>
            <person name="Pisabarro A.G."/>
            <person name="Walton J.D."/>
            <person name="Blanchette R.A."/>
            <person name="Henrissat B."/>
            <person name="Martin F."/>
            <person name="Cullen D."/>
            <person name="Hibbett D.S."/>
            <person name="Grigoriev I.V."/>
        </authorList>
    </citation>
    <scope>NUCLEOTIDE SEQUENCE [LARGE SCALE GENOMIC DNA]</scope>
    <source>
        <strain evidence="4">FD-172 SS1</strain>
    </source>
</reference>
<dbReference type="OrthoDB" id="3208379at2759"/>
<name>A0A067M9D0_BOTB1</name>
<evidence type="ECO:0008006" key="5">
    <source>
        <dbReference type="Google" id="ProtNLM"/>
    </source>
</evidence>
<feature type="region of interest" description="Disordered" evidence="1">
    <location>
        <begin position="1"/>
        <end position="24"/>
    </location>
</feature>